<dbReference type="Proteomes" id="UP001374535">
    <property type="component" value="Chromosome 7"/>
</dbReference>
<evidence type="ECO:0000256" key="1">
    <source>
        <dbReference type="SAM" id="MobiDB-lite"/>
    </source>
</evidence>
<dbReference type="PROSITE" id="PS00191">
    <property type="entry name" value="CYTOCHROME_B5_1"/>
    <property type="match status" value="1"/>
</dbReference>
<dbReference type="GO" id="GO:0020037">
    <property type="term" value="F:heme binding"/>
    <property type="evidence" value="ECO:0007669"/>
    <property type="project" value="InterPro"/>
</dbReference>
<dbReference type="PANTHER" id="PTHR33923">
    <property type="entry name" value="CALMODULIN-BINDING PROTEIN-RELATED"/>
    <property type="match status" value="1"/>
</dbReference>
<feature type="compositionally biased region" description="Low complexity" evidence="1">
    <location>
        <begin position="45"/>
        <end position="56"/>
    </location>
</feature>
<dbReference type="PANTHER" id="PTHR33923:SF11">
    <property type="entry name" value="PLANT CALMODULIN-BINDING-LIKE PROTEIN"/>
    <property type="match status" value="1"/>
</dbReference>
<dbReference type="EMBL" id="CP144694">
    <property type="protein sequence ID" value="WVZ02512.1"/>
    <property type="molecule type" value="Genomic_DNA"/>
</dbReference>
<dbReference type="SMART" id="SM01054">
    <property type="entry name" value="CaM_binding"/>
    <property type="match status" value="1"/>
</dbReference>
<sequence>MVQRIILGNSKPSSSQHQDGRTRKTEVMKKMTKSRSFHLSDFEFSHSSSSSVRSLSQPRKSPNYMKPTSSSEAKKELFSVSHRHTQSSSDGKSVPQKGMRNSKASFVSCKEPAKSLSRSCSLNSMRTLTKSPSFKPCKACSKKLTSAVLFEDVNAPERATCSSTLKEYNFPEYLTLHPGGTESEGVSVMKVCPYTYCSLNGHGHAPLPPLKSFMSERRHLLETRKKDTKLEVVIPQRWKVTRCDTKENSDIEQIFFHEKTAYDEAASGNPTISPLAQEIGMNFIFQIYAKEWEGAEEMRKFNTVKEIEQQQDINFAKDENGFAAEEDGVKQVSPGMTHDLLKSQMNFEGDFKNYFTAAATEVDNKGIFHLGEDVEDAEESHPTSWFHEETCTERYCNVATYDGEHMEDIESDESYSPCWEEQHFREFSYEDTTDSSIYSVEKINSKLESLSESSHDISEMWLDDIFNSNYADIMVEDIRLQEAKEEGSICFQAQSHCTYFDLQDTSESIEFLTQEKYYPSKDIDSEYDESTLSEEVFQNLANEKDNNRVNEKRLDYEVSCVSMLLDEEIVENSEGHSSSESCKIDESYEDEDESLENDDDDDEFSQEDIIHMSKVPEESTTIIIEEQQLSEENEVKGGKLKSTGGEEQHTSKNWQWGTKRKRPVEEEEEMRKINPRKPNLLPLVSEVEPEKVDLKHQMIDERKDAEEWMLDFALRQTVTKLAPAGKRKVSLLVEAFEAVMSMPKCEAHIRSDSPFAHARPIQACS</sequence>
<evidence type="ECO:0000259" key="2">
    <source>
        <dbReference type="SMART" id="SM01054"/>
    </source>
</evidence>
<dbReference type="AlphaFoldDB" id="A0AAQ3N4V7"/>
<protein>
    <recommendedName>
        <fullName evidence="2">Calmodulin-binding domain-containing protein</fullName>
    </recommendedName>
</protein>
<reference evidence="3 4" key="1">
    <citation type="journal article" date="2023" name="Life. Sci Alliance">
        <title>Evolutionary insights into 3D genome organization and epigenetic landscape of Vigna mungo.</title>
        <authorList>
            <person name="Junaid A."/>
            <person name="Singh B."/>
            <person name="Bhatia S."/>
        </authorList>
    </citation>
    <scope>NUCLEOTIDE SEQUENCE [LARGE SCALE GENOMIC DNA]</scope>
    <source>
        <strain evidence="3">Urdbean</strain>
    </source>
</reference>
<feature type="region of interest" description="Disordered" evidence="1">
    <location>
        <begin position="632"/>
        <end position="668"/>
    </location>
</feature>
<accession>A0AAQ3N4V7</accession>
<feature type="domain" description="Calmodulin-binding" evidence="2">
    <location>
        <begin position="629"/>
        <end position="741"/>
    </location>
</feature>
<dbReference type="InterPro" id="IPR044681">
    <property type="entry name" value="PICBP-like"/>
</dbReference>
<gene>
    <name evidence="3" type="ORF">V8G54_023318</name>
</gene>
<dbReference type="InterPro" id="IPR012417">
    <property type="entry name" value="CaM-bd_dom_pln"/>
</dbReference>
<dbReference type="GO" id="GO:0005516">
    <property type="term" value="F:calmodulin binding"/>
    <property type="evidence" value="ECO:0007669"/>
    <property type="project" value="InterPro"/>
</dbReference>
<feature type="region of interest" description="Disordered" evidence="1">
    <location>
        <begin position="1"/>
        <end position="105"/>
    </location>
</feature>
<proteinExistence type="predicted"/>
<dbReference type="InterPro" id="IPR018506">
    <property type="entry name" value="Cyt_B5_heme-BS"/>
</dbReference>
<feature type="compositionally biased region" description="Basic and acidic residues" evidence="1">
    <location>
        <begin position="18"/>
        <end position="29"/>
    </location>
</feature>
<keyword evidence="4" id="KW-1185">Reference proteome</keyword>
<evidence type="ECO:0000313" key="4">
    <source>
        <dbReference type="Proteomes" id="UP001374535"/>
    </source>
</evidence>
<dbReference type="Pfam" id="PF07839">
    <property type="entry name" value="CaM_binding"/>
    <property type="match status" value="1"/>
</dbReference>
<evidence type="ECO:0000313" key="3">
    <source>
        <dbReference type="EMBL" id="WVZ02512.1"/>
    </source>
</evidence>
<feature type="compositionally biased region" description="Acidic residues" evidence="1">
    <location>
        <begin position="587"/>
        <end position="602"/>
    </location>
</feature>
<name>A0AAQ3N4V7_VIGMU</name>
<feature type="region of interest" description="Disordered" evidence="1">
    <location>
        <begin position="570"/>
        <end position="602"/>
    </location>
</feature>
<organism evidence="3 4">
    <name type="scientific">Vigna mungo</name>
    <name type="common">Black gram</name>
    <name type="synonym">Phaseolus mungo</name>
    <dbReference type="NCBI Taxonomy" id="3915"/>
    <lineage>
        <taxon>Eukaryota</taxon>
        <taxon>Viridiplantae</taxon>
        <taxon>Streptophyta</taxon>
        <taxon>Embryophyta</taxon>
        <taxon>Tracheophyta</taxon>
        <taxon>Spermatophyta</taxon>
        <taxon>Magnoliopsida</taxon>
        <taxon>eudicotyledons</taxon>
        <taxon>Gunneridae</taxon>
        <taxon>Pentapetalae</taxon>
        <taxon>rosids</taxon>
        <taxon>fabids</taxon>
        <taxon>Fabales</taxon>
        <taxon>Fabaceae</taxon>
        <taxon>Papilionoideae</taxon>
        <taxon>50 kb inversion clade</taxon>
        <taxon>NPAAA clade</taxon>
        <taxon>indigoferoid/millettioid clade</taxon>
        <taxon>Phaseoleae</taxon>
        <taxon>Vigna</taxon>
    </lineage>
</organism>